<dbReference type="AlphaFoldDB" id="A0A5C1Q9C5"/>
<evidence type="ECO:0000256" key="1">
    <source>
        <dbReference type="SAM" id="Phobius"/>
    </source>
</evidence>
<keyword evidence="1" id="KW-0472">Membrane</keyword>
<dbReference type="Proteomes" id="UP000323824">
    <property type="component" value="Chromosome"/>
</dbReference>
<feature type="domain" description="DUF58" evidence="2">
    <location>
        <begin position="190"/>
        <end position="298"/>
    </location>
</feature>
<dbReference type="OrthoDB" id="140416at2"/>
<keyword evidence="1" id="KW-1133">Transmembrane helix</keyword>
<dbReference type="InterPro" id="IPR002881">
    <property type="entry name" value="DUF58"/>
</dbReference>
<reference evidence="3 4" key="2">
    <citation type="submission" date="2019-09" db="EMBL/GenBank/DDBJ databases">
        <title>Complete Genome Sequence and Methylome Analysis of free living Spirochaetas.</title>
        <authorList>
            <person name="Leshcheva N."/>
            <person name="Mikheeva N."/>
        </authorList>
    </citation>
    <scope>NUCLEOTIDE SEQUENCE [LARGE SCALE GENOMIC DNA]</scope>
    <source>
        <strain evidence="3 4">P</strain>
    </source>
</reference>
<dbReference type="PANTHER" id="PTHR34351">
    <property type="entry name" value="SLR1927 PROTEIN-RELATED"/>
    <property type="match status" value="1"/>
</dbReference>
<protein>
    <submittedName>
        <fullName evidence="3">DUF58 domain-containing protein</fullName>
    </submittedName>
</protein>
<evidence type="ECO:0000313" key="3">
    <source>
        <dbReference type="EMBL" id="QEN03700.1"/>
    </source>
</evidence>
<gene>
    <name evidence="3" type="ORF">EW093_02950</name>
</gene>
<dbReference type="Pfam" id="PF01882">
    <property type="entry name" value="DUF58"/>
    <property type="match status" value="1"/>
</dbReference>
<dbReference type="RefSeq" id="WP_149566958.1">
    <property type="nucleotide sequence ID" value="NZ_CP035807.1"/>
</dbReference>
<keyword evidence="4" id="KW-1185">Reference proteome</keyword>
<feature type="transmembrane region" description="Helical" evidence="1">
    <location>
        <begin position="6"/>
        <end position="37"/>
    </location>
</feature>
<reference evidence="3 4" key="1">
    <citation type="submission" date="2019-02" db="EMBL/GenBank/DDBJ databases">
        <authorList>
            <person name="Fomenkov A."/>
            <person name="Dubinina G."/>
            <person name="Grabovich M."/>
            <person name="Vincze T."/>
            <person name="Roberts R.J."/>
        </authorList>
    </citation>
    <scope>NUCLEOTIDE SEQUENCE [LARGE SCALE GENOMIC DNA]</scope>
    <source>
        <strain evidence="3 4">P</strain>
    </source>
</reference>
<evidence type="ECO:0000313" key="4">
    <source>
        <dbReference type="Proteomes" id="UP000323824"/>
    </source>
</evidence>
<dbReference type="KEGG" id="sper:EW093_02950"/>
<name>A0A5C1Q9C5_9SPIO</name>
<dbReference type="PANTHER" id="PTHR34351:SF2">
    <property type="entry name" value="DUF58 DOMAIN-CONTAINING PROTEIN"/>
    <property type="match status" value="1"/>
</dbReference>
<keyword evidence="1" id="KW-0812">Transmembrane</keyword>
<accession>A0A5C1Q9C5</accession>
<evidence type="ECO:0000259" key="2">
    <source>
        <dbReference type="Pfam" id="PF01882"/>
    </source>
</evidence>
<proteinExistence type="predicted"/>
<organism evidence="3 4">
    <name type="scientific">Thiospirochaeta perfilievii</name>
    <dbReference type="NCBI Taxonomy" id="252967"/>
    <lineage>
        <taxon>Bacteria</taxon>
        <taxon>Pseudomonadati</taxon>
        <taxon>Spirochaetota</taxon>
        <taxon>Spirochaetia</taxon>
        <taxon>Spirochaetales</taxon>
        <taxon>Spirochaetaceae</taxon>
        <taxon>Thiospirochaeta</taxon>
    </lineage>
</organism>
<sequence length="384" mass="43993">MDRTKLSLLVFSIITLLIFPFFLIQMLSLFIIIIHLLSFLYSKYLYFNLDISFSKPIYYCNNREDEVVTITFRNRGYLPIDGALIHIRGNGCFTNIDGTFLTSLPPRGICSLDSHIITNVRGAHKIGPVFLNGSDPLNFFPWKKEIDISSEVVIYPKYQDINLIFNIGEKGGHHRVKNKMYEDQADLKSIREYRAGDSLKRINWKASAKVGSLQTMEFSNTLNSPLFILMDIDPLKYPIKQRYNYLERTIEVAASLVTSYSKNSNRCGLLTRDSKGVNYIPMAKGWDHTVAILDNLAKINFLNQKSESISIINTFFSKKINIPQGSFIYILLPKIDSLVVDSLFYFNRQRYNIKVVNTGGVSSTMKSSSYEFLTLTSYGKELFL</sequence>
<dbReference type="EMBL" id="CP035807">
    <property type="protein sequence ID" value="QEN03700.1"/>
    <property type="molecule type" value="Genomic_DNA"/>
</dbReference>